<dbReference type="Gene3D" id="1.10.287.950">
    <property type="entry name" value="Methyl-accepting chemotaxis protein"/>
    <property type="match status" value="1"/>
</dbReference>
<feature type="transmembrane region" description="Helical" evidence="10">
    <location>
        <begin position="185"/>
        <end position="207"/>
    </location>
</feature>
<evidence type="ECO:0000256" key="9">
    <source>
        <dbReference type="SAM" id="Coils"/>
    </source>
</evidence>
<dbReference type="InterPro" id="IPR003660">
    <property type="entry name" value="HAMP_dom"/>
</dbReference>
<evidence type="ECO:0000256" key="6">
    <source>
        <dbReference type="ARBA" id="ARBA00023224"/>
    </source>
</evidence>
<evidence type="ECO:0000256" key="1">
    <source>
        <dbReference type="ARBA" id="ARBA00004651"/>
    </source>
</evidence>
<dbReference type="Proteomes" id="UP001310248">
    <property type="component" value="Unassembled WGS sequence"/>
</dbReference>
<dbReference type="PANTHER" id="PTHR32089">
    <property type="entry name" value="METHYL-ACCEPTING CHEMOTAXIS PROTEIN MCPB"/>
    <property type="match status" value="1"/>
</dbReference>
<evidence type="ECO:0000256" key="2">
    <source>
        <dbReference type="ARBA" id="ARBA00022475"/>
    </source>
</evidence>
<protein>
    <submittedName>
        <fullName evidence="13">Methyl-accepting chemotaxis protein</fullName>
    </submittedName>
</protein>
<keyword evidence="4 10" id="KW-1133">Transmembrane helix</keyword>
<dbReference type="Gene3D" id="3.30.450.20">
    <property type="entry name" value="PAS domain"/>
    <property type="match status" value="1"/>
</dbReference>
<evidence type="ECO:0000256" key="7">
    <source>
        <dbReference type="ARBA" id="ARBA00029447"/>
    </source>
</evidence>
<dbReference type="PROSITE" id="PS50111">
    <property type="entry name" value="CHEMOTAXIS_TRANSDUC_2"/>
    <property type="match status" value="1"/>
</dbReference>
<dbReference type="SMART" id="SM01049">
    <property type="entry name" value="Cache_2"/>
    <property type="match status" value="1"/>
</dbReference>
<comment type="caution">
    <text evidence="13">The sequence shown here is derived from an EMBL/GenBank/DDBJ whole genome shotgun (WGS) entry which is preliminary data.</text>
</comment>
<organism evidence="13 14">
    <name type="scientific">Agarivorans aestuarii</name>
    <dbReference type="NCBI Taxonomy" id="1563703"/>
    <lineage>
        <taxon>Bacteria</taxon>
        <taxon>Pseudomonadati</taxon>
        <taxon>Pseudomonadota</taxon>
        <taxon>Gammaproteobacteria</taxon>
        <taxon>Alteromonadales</taxon>
        <taxon>Alteromonadaceae</taxon>
        <taxon>Agarivorans</taxon>
    </lineage>
</organism>
<dbReference type="Pfam" id="PF00015">
    <property type="entry name" value="MCPsignal"/>
    <property type="match status" value="1"/>
</dbReference>
<sequence length="539" mass="59340">MFNKIKIPQLFLLSSLLVLIVVCIQAWNNTQQIKETLYQGYQTQLAANLDLATSLVKHYQQQEQTLGSEQAQQQALAALAELRYQGNEYFWVNDVNLKLLMHPIRPSSIGKDMSQVRDAKGLAHWQAMRDTVKQQGEGAVQYHFLHPQTQVMHAKLSYVKKVEGWNWIIGTGVYIDQIDSQLNSIYIYTLLRLALAFGLFGLVAWLISRSLAGQMQELDTAIKGLAKGNYQQTIKVSGRNEFSNIGQQLESLRLQTQGLLQDVKHSSDNLLDANEELASATDATHGNTQRQFSEIDQIASAMTEMNSTVEEVANNSAETAEVSKQALELAGASLQQQLNTVKSLSALSAQMASAKPAVAELRDCSQNIGSVVDVINSISEQTNLLALNAAIEAARAGEQGRGFAVVADEVRSLASRTQQSTEEIMQTIEQLQQVSVTVETEIVSTTEGLALQAEQAQQNIQQIESIENMVNNLEQRNQQTAVATEQQRLASDEINQNVLTLRDGSEANAGAAEQGKQVHSHLSGVAEALSIHLKNLRFN</sequence>
<dbReference type="InterPro" id="IPR033480">
    <property type="entry name" value="sCache_2"/>
</dbReference>
<dbReference type="CDD" id="cd11386">
    <property type="entry name" value="MCP_signal"/>
    <property type="match status" value="1"/>
</dbReference>
<dbReference type="Pfam" id="PF17200">
    <property type="entry name" value="sCache_2"/>
    <property type="match status" value="1"/>
</dbReference>
<dbReference type="RefSeq" id="WP_329776835.1">
    <property type="nucleotide sequence ID" value="NZ_JAYDYW010000017.1"/>
</dbReference>
<evidence type="ECO:0000313" key="14">
    <source>
        <dbReference type="Proteomes" id="UP001310248"/>
    </source>
</evidence>
<name>A0ABU7GA18_9ALTE</name>
<accession>A0ABU7GA18</accession>
<keyword evidence="6 8" id="KW-0807">Transducer</keyword>
<feature type="domain" description="Methyl-accepting transducer" evidence="11">
    <location>
        <begin position="266"/>
        <end position="502"/>
    </location>
</feature>
<keyword evidence="5 10" id="KW-0472">Membrane</keyword>
<evidence type="ECO:0000259" key="12">
    <source>
        <dbReference type="PROSITE" id="PS50885"/>
    </source>
</evidence>
<proteinExistence type="inferred from homology"/>
<keyword evidence="2" id="KW-1003">Cell membrane</keyword>
<evidence type="ECO:0000313" key="13">
    <source>
        <dbReference type="EMBL" id="MEE1676106.1"/>
    </source>
</evidence>
<dbReference type="PROSITE" id="PS50885">
    <property type="entry name" value="HAMP"/>
    <property type="match status" value="1"/>
</dbReference>
<feature type="domain" description="HAMP" evidence="12">
    <location>
        <begin position="209"/>
        <end position="261"/>
    </location>
</feature>
<evidence type="ECO:0000256" key="4">
    <source>
        <dbReference type="ARBA" id="ARBA00022989"/>
    </source>
</evidence>
<reference evidence="14" key="1">
    <citation type="submission" date="2023-07" db="EMBL/GenBank/DDBJ databases">
        <title>Draft genome sequence of Agarivorans aestuarii strain ZMCS4, a CAZymes producing bacteria isolated from the marine brown algae Clodostephus spongiosus.</title>
        <authorList>
            <person name="Lorente B."/>
            <person name="Cabral C."/>
            <person name="Frias J."/>
            <person name="Faria J."/>
            <person name="Toubarro D."/>
        </authorList>
    </citation>
    <scope>NUCLEOTIDE SEQUENCE [LARGE SCALE GENOMIC DNA]</scope>
    <source>
        <strain evidence="14">ZMCS4</strain>
    </source>
</reference>
<dbReference type="PANTHER" id="PTHR32089:SF119">
    <property type="entry name" value="METHYL-ACCEPTING CHEMOTAXIS PROTEIN CTPL"/>
    <property type="match status" value="1"/>
</dbReference>
<feature type="coiled-coil region" evidence="9">
    <location>
        <begin position="456"/>
        <end position="483"/>
    </location>
</feature>
<dbReference type="SUPFAM" id="SSF58104">
    <property type="entry name" value="Methyl-accepting chemotaxis protein (MCP) signaling domain"/>
    <property type="match status" value="1"/>
</dbReference>
<keyword evidence="9" id="KW-0175">Coiled coil</keyword>
<dbReference type="EMBL" id="JAYDYW010000017">
    <property type="protein sequence ID" value="MEE1676106.1"/>
    <property type="molecule type" value="Genomic_DNA"/>
</dbReference>
<evidence type="ECO:0000259" key="11">
    <source>
        <dbReference type="PROSITE" id="PS50111"/>
    </source>
</evidence>
<evidence type="ECO:0000256" key="3">
    <source>
        <dbReference type="ARBA" id="ARBA00022692"/>
    </source>
</evidence>
<keyword evidence="3 10" id="KW-0812">Transmembrane</keyword>
<comment type="subcellular location">
    <subcellularLocation>
        <location evidence="1">Cell membrane</location>
        <topology evidence="1">Multi-pass membrane protein</topology>
    </subcellularLocation>
</comment>
<gene>
    <name evidence="13" type="ORF">SNR37_001433</name>
</gene>
<evidence type="ECO:0000256" key="5">
    <source>
        <dbReference type="ARBA" id="ARBA00023136"/>
    </source>
</evidence>
<dbReference type="SMART" id="SM00283">
    <property type="entry name" value="MA"/>
    <property type="match status" value="1"/>
</dbReference>
<comment type="similarity">
    <text evidence="7">Belongs to the methyl-accepting chemotaxis (MCP) protein family.</text>
</comment>
<evidence type="ECO:0000256" key="8">
    <source>
        <dbReference type="PROSITE-ProRule" id="PRU00284"/>
    </source>
</evidence>
<evidence type="ECO:0000256" key="10">
    <source>
        <dbReference type="SAM" id="Phobius"/>
    </source>
</evidence>
<dbReference type="InterPro" id="IPR004089">
    <property type="entry name" value="MCPsignal_dom"/>
</dbReference>
<keyword evidence="14" id="KW-1185">Reference proteome</keyword>